<dbReference type="Pfam" id="PF08364">
    <property type="entry name" value="IF2_assoc"/>
    <property type="match status" value="1"/>
</dbReference>
<feature type="compositionally biased region" description="Basic and acidic residues" evidence="1">
    <location>
        <begin position="151"/>
        <end position="171"/>
    </location>
</feature>
<gene>
    <name evidence="4" type="ORF">METZ01_LOCUS344568</name>
</gene>
<proteinExistence type="predicted"/>
<feature type="region of interest" description="Disordered" evidence="1">
    <location>
        <begin position="103"/>
        <end position="205"/>
    </location>
</feature>
<evidence type="ECO:0000259" key="3">
    <source>
        <dbReference type="Pfam" id="PF08364"/>
    </source>
</evidence>
<dbReference type="AlphaFoldDB" id="A0A382R1T3"/>
<accession>A0A382R1T3</accession>
<dbReference type="InterPro" id="IPR013575">
    <property type="entry name" value="IF2_assoc_dom_bac"/>
</dbReference>
<dbReference type="SUPFAM" id="SSF46955">
    <property type="entry name" value="Putative DNA-binding domain"/>
    <property type="match status" value="1"/>
</dbReference>
<name>A0A382R1T3_9ZZZZ</name>
<dbReference type="Pfam" id="PF04760">
    <property type="entry name" value="IF2_N"/>
    <property type="match status" value="1"/>
</dbReference>
<dbReference type="InterPro" id="IPR006847">
    <property type="entry name" value="IF2_N"/>
</dbReference>
<organism evidence="4">
    <name type="scientific">marine metagenome</name>
    <dbReference type="NCBI Taxonomy" id="408172"/>
    <lineage>
        <taxon>unclassified sequences</taxon>
        <taxon>metagenomes</taxon>
        <taxon>ecological metagenomes</taxon>
    </lineage>
</organism>
<evidence type="ECO:0000256" key="1">
    <source>
        <dbReference type="SAM" id="MobiDB-lite"/>
    </source>
</evidence>
<reference evidence="4" key="1">
    <citation type="submission" date="2018-05" db="EMBL/GenBank/DDBJ databases">
        <authorList>
            <person name="Lanie J.A."/>
            <person name="Ng W.-L."/>
            <person name="Kazmierczak K.M."/>
            <person name="Andrzejewski T.M."/>
            <person name="Davidsen T.M."/>
            <person name="Wayne K.J."/>
            <person name="Tettelin H."/>
            <person name="Glass J.I."/>
            <person name="Rusch D."/>
            <person name="Podicherti R."/>
            <person name="Tsui H.-C.T."/>
            <person name="Winkler M.E."/>
        </authorList>
    </citation>
    <scope>NUCLEOTIDE SEQUENCE</scope>
</reference>
<feature type="compositionally biased region" description="Low complexity" evidence="1">
    <location>
        <begin position="141"/>
        <end position="150"/>
    </location>
</feature>
<evidence type="ECO:0000259" key="2">
    <source>
        <dbReference type="Pfam" id="PF04760"/>
    </source>
</evidence>
<protein>
    <submittedName>
        <fullName evidence="4">Uncharacterized protein</fullName>
    </submittedName>
</protein>
<feature type="domain" description="Translation initiation factor IF-2 N-terminal" evidence="2">
    <location>
        <begin position="1"/>
        <end position="43"/>
    </location>
</feature>
<evidence type="ECO:0000313" key="4">
    <source>
        <dbReference type="EMBL" id="SVC91714.1"/>
    </source>
</evidence>
<feature type="non-terminal residue" evidence="4">
    <location>
        <position position="205"/>
    </location>
</feature>
<feature type="compositionally biased region" description="Basic and acidic residues" evidence="1">
    <location>
        <begin position="118"/>
        <end position="140"/>
    </location>
</feature>
<sequence>MADVTVAQFAEVLKVPIEKLLSQLDDAGIKVRGPEDLISDDAKLELLTFLRRSHGQEDAASPGAPRRITLRRKSQSELKLSGAQGRSRTVNVEVRRKRTYIKRDVLEKEAQEQQEELDQQRREEQDKIEAEQREKERVQAEQEAATSAAEEAGRLEEESKRKAEVAAREAAEQAALLAAAEERAKAEKAEQAAGDRRQKDKEKKK</sequence>
<dbReference type="InterPro" id="IPR009061">
    <property type="entry name" value="DNA-bd_dom_put_sf"/>
</dbReference>
<dbReference type="EMBL" id="UINC01118525">
    <property type="protein sequence ID" value="SVC91714.1"/>
    <property type="molecule type" value="Genomic_DNA"/>
</dbReference>
<feature type="compositionally biased region" description="Basic and acidic residues" evidence="1">
    <location>
        <begin position="180"/>
        <end position="205"/>
    </location>
</feature>
<feature type="domain" description="Initiation factor 2 associated" evidence="3">
    <location>
        <begin position="65"/>
        <end position="103"/>
    </location>
</feature>
<feature type="region of interest" description="Disordered" evidence="1">
    <location>
        <begin position="52"/>
        <end position="91"/>
    </location>
</feature>
<dbReference type="Gene3D" id="3.30.56.50">
    <property type="entry name" value="Putative DNA-binding domain, N-terminal subdomain of bacterial translation initiation factor IF2"/>
    <property type="match status" value="1"/>
</dbReference>